<feature type="domain" description="FAD-binding" evidence="3">
    <location>
        <begin position="10"/>
        <end position="378"/>
    </location>
</feature>
<dbReference type="PANTHER" id="PTHR43004:SF8">
    <property type="entry name" value="FAD-BINDING DOMAIN-CONTAINING PROTEIN-RELATED"/>
    <property type="match status" value="1"/>
</dbReference>
<dbReference type="InterPro" id="IPR036188">
    <property type="entry name" value="FAD/NAD-bd_sf"/>
</dbReference>
<dbReference type="Proteomes" id="UP001597063">
    <property type="component" value="Unassembled WGS sequence"/>
</dbReference>
<gene>
    <name evidence="4" type="ORF">ACFQZM_24165</name>
</gene>
<organism evidence="4 5">
    <name type="scientific">Actinomadura fibrosa</name>
    <dbReference type="NCBI Taxonomy" id="111802"/>
    <lineage>
        <taxon>Bacteria</taxon>
        <taxon>Bacillati</taxon>
        <taxon>Actinomycetota</taxon>
        <taxon>Actinomycetes</taxon>
        <taxon>Streptosporangiales</taxon>
        <taxon>Thermomonosporaceae</taxon>
        <taxon>Actinomadura</taxon>
    </lineage>
</organism>
<protein>
    <submittedName>
        <fullName evidence="4">FAD-dependent monooxygenase</fullName>
    </submittedName>
</protein>
<dbReference type="RefSeq" id="WP_207399646.1">
    <property type="nucleotide sequence ID" value="NZ_CAACUY010000022.1"/>
</dbReference>
<evidence type="ECO:0000313" key="4">
    <source>
        <dbReference type="EMBL" id="MFD0687611.1"/>
    </source>
</evidence>
<comment type="caution">
    <text evidence="4">The sequence shown here is derived from an EMBL/GenBank/DDBJ whole genome shotgun (WGS) entry which is preliminary data.</text>
</comment>
<name>A0ABW2XTJ5_9ACTN</name>
<dbReference type="Pfam" id="PF01494">
    <property type="entry name" value="FAD_binding_3"/>
    <property type="match status" value="1"/>
</dbReference>
<keyword evidence="4" id="KW-0503">Monooxygenase</keyword>
<dbReference type="Gene3D" id="3.30.9.10">
    <property type="entry name" value="D-Amino Acid Oxidase, subunit A, domain 2"/>
    <property type="match status" value="1"/>
</dbReference>
<keyword evidence="1" id="KW-0285">Flavoprotein</keyword>
<evidence type="ECO:0000256" key="2">
    <source>
        <dbReference type="ARBA" id="ARBA00022827"/>
    </source>
</evidence>
<keyword evidence="5" id="KW-1185">Reference proteome</keyword>
<dbReference type="GO" id="GO:0004497">
    <property type="term" value="F:monooxygenase activity"/>
    <property type="evidence" value="ECO:0007669"/>
    <property type="project" value="UniProtKB-KW"/>
</dbReference>
<sequence length="594" mass="64247">MTADTPGRIEVEVLIVGGGGAGLTASMLLARMGVDTLLVSALPQTSVQPKAHVLNQRAMEILDICGAADDVYAIGTPPEQLSHTAFYAGFAGRPDAGRMLYKQECWGGGGADPDWVAASPKLTTNLPQIRLEPILKAHAERLSPGRIRFHHEVVEVTDTGDGVLAQVVDHGSGTRYEVAAQWLLACDGGRTIGPAAGIELEGVTDLVRTATTYLSTDLSGFTGDPDVLLRWVLCPEMAKLVVMAPMGPTRWGPDSEEWVVHLNYAMDDQRAFDDEAVLTDLRAALGIGDHPLQVHLVTRWTIGGVLADRFKAGRILLAGDAAHKHPPTGGLGLTSAMHDVHNLAWKLAHVVRGTAGEGLLDTYEVERRPVDARNVQRSLENALGYMALAETLGVEDQDASPAERWARLARLWSGDPADADFRRTALEIMAAQSQEFHEHDVEYGYRHASAAVIPDGSPEPAEHDFRIFIPSTRPGHPLPHAWVEDDRFERRSTLDLVAPDRFTVIAGEDGQAWCAAVAKVAAELGIDIDAYTIGHARGDLRDPRLRWQRVREYGPEGAVLVRPDRCIAYRSTGAAADPVAELRTALSAILACTP</sequence>
<dbReference type="Gene3D" id="3.50.50.60">
    <property type="entry name" value="FAD/NAD(P)-binding domain"/>
    <property type="match status" value="1"/>
</dbReference>
<dbReference type="Pfam" id="PF21274">
    <property type="entry name" value="Rng_hyd_C"/>
    <property type="match status" value="1"/>
</dbReference>
<dbReference type="PRINTS" id="PR00420">
    <property type="entry name" value="RNGMNOXGNASE"/>
</dbReference>
<dbReference type="SUPFAM" id="SSF51905">
    <property type="entry name" value="FAD/NAD(P)-binding domain"/>
    <property type="match status" value="1"/>
</dbReference>
<evidence type="ECO:0000256" key="1">
    <source>
        <dbReference type="ARBA" id="ARBA00022630"/>
    </source>
</evidence>
<reference evidence="5" key="1">
    <citation type="journal article" date="2019" name="Int. J. Syst. Evol. Microbiol.">
        <title>The Global Catalogue of Microorganisms (GCM) 10K type strain sequencing project: providing services to taxonomists for standard genome sequencing and annotation.</title>
        <authorList>
            <consortium name="The Broad Institute Genomics Platform"/>
            <consortium name="The Broad Institute Genome Sequencing Center for Infectious Disease"/>
            <person name="Wu L."/>
            <person name="Ma J."/>
        </authorList>
    </citation>
    <scope>NUCLEOTIDE SEQUENCE [LARGE SCALE GENOMIC DNA]</scope>
    <source>
        <strain evidence="5">JCM 9371</strain>
    </source>
</reference>
<dbReference type="Gene3D" id="3.40.30.120">
    <property type="match status" value="1"/>
</dbReference>
<accession>A0ABW2XTJ5</accession>
<dbReference type="EMBL" id="JBHTGP010000013">
    <property type="protein sequence ID" value="MFD0687611.1"/>
    <property type="molecule type" value="Genomic_DNA"/>
</dbReference>
<keyword evidence="4" id="KW-0560">Oxidoreductase</keyword>
<dbReference type="InterPro" id="IPR050641">
    <property type="entry name" value="RIFMO-like"/>
</dbReference>
<dbReference type="InterPro" id="IPR002938">
    <property type="entry name" value="FAD-bd"/>
</dbReference>
<evidence type="ECO:0000313" key="5">
    <source>
        <dbReference type="Proteomes" id="UP001597063"/>
    </source>
</evidence>
<keyword evidence="2" id="KW-0274">FAD</keyword>
<dbReference type="PANTHER" id="PTHR43004">
    <property type="entry name" value="TRK SYSTEM POTASSIUM UPTAKE PROTEIN"/>
    <property type="match status" value="1"/>
</dbReference>
<evidence type="ECO:0000259" key="3">
    <source>
        <dbReference type="Pfam" id="PF01494"/>
    </source>
</evidence>
<proteinExistence type="predicted"/>